<evidence type="ECO:0000256" key="1">
    <source>
        <dbReference type="ARBA" id="ARBA00023015"/>
    </source>
</evidence>
<reference evidence="5 6" key="1">
    <citation type="submission" date="2018-06" db="EMBL/GenBank/DDBJ databases">
        <authorList>
            <consortium name="Pathogen Informatics"/>
            <person name="Doyle S."/>
        </authorList>
    </citation>
    <scope>NUCLEOTIDE SEQUENCE [LARGE SCALE GENOMIC DNA]</scope>
    <source>
        <strain evidence="5 6">NCTC13294</strain>
    </source>
</reference>
<feature type="domain" description="HTH cro/C1-type" evidence="4">
    <location>
        <begin position="7"/>
        <end position="61"/>
    </location>
</feature>
<evidence type="ECO:0000256" key="2">
    <source>
        <dbReference type="ARBA" id="ARBA00023125"/>
    </source>
</evidence>
<protein>
    <submittedName>
        <fullName evidence="5">Peptidase S24-like</fullName>
    </submittedName>
</protein>
<dbReference type="CDD" id="cd06529">
    <property type="entry name" value="S24_LexA-like"/>
    <property type="match status" value="1"/>
</dbReference>
<dbReference type="GO" id="GO:0003677">
    <property type="term" value="F:DNA binding"/>
    <property type="evidence" value="ECO:0007669"/>
    <property type="project" value="UniProtKB-KW"/>
</dbReference>
<dbReference type="RefSeq" id="WP_115611102.1">
    <property type="nucleotide sequence ID" value="NZ_JBHLZC010000001.1"/>
</dbReference>
<dbReference type="Gene3D" id="1.10.260.40">
    <property type="entry name" value="lambda repressor-like DNA-binding domains"/>
    <property type="match status" value="1"/>
</dbReference>
<evidence type="ECO:0000259" key="4">
    <source>
        <dbReference type="PROSITE" id="PS50943"/>
    </source>
</evidence>
<dbReference type="InterPro" id="IPR015927">
    <property type="entry name" value="Peptidase_S24_S26A/B/C"/>
</dbReference>
<dbReference type="Pfam" id="PF01381">
    <property type="entry name" value="HTH_3"/>
    <property type="match status" value="1"/>
</dbReference>
<dbReference type="SMART" id="SM00530">
    <property type="entry name" value="HTH_XRE"/>
    <property type="match status" value="1"/>
</dbReference>
<evidence type="ECO:0000313" key="6">
    <source>
        <dbReference type="Proteomes" id="UP000254572"/>
    </source>
</evidence>
<dbReference type="Gene3D" id="2.10.109.10">
    <property type="entry name" value="Umud Fragment, subunit A"/>
    <property type="match status" value="1"/>
</dbReference>
<dbReference type="Pfam" id="PF00717">
    <property type="entry name" value="Peptidase_S24"/>
    <property type="match status" value="1"/>
</dbReference>
<keyword evidence="3" id="KW-0804">Transcription</keyword>
<keyword evidence="2" id="KW-0238">DNA-binding</keyword>
<dbReference type="AlphaFoldDB" id="A0A381E3I6"/>
<keyword evidence="6" id="KW-1185">Reference proteome</keyword>
<dbReference type="OrthoDB" id="3196789at2"/>
<accession>A0A381E3I6</accession>
<gene>
    <name evidence="5" type="ORF">NCTC13294_00838</name>
</gene>
<dbReference type="InterPro" id="IPR036286">
    <property type="entry name" value="LexA/Signal_pep-like_sf"/>
</dbReference>
<evidence type="ECO:0000256" key="3">
    <source>
        <dbReference type="ARBA" id="ARBA00023163"/>
    </source>
</evidence>
<proteinExistence type="predicted"/>
<dbReference type="PROSITE" id="PS50943">
    <property type="entry name" value="HTH_CROC1"/>
    <property type="match status" value="1"/>
</dbReference>
<dbReference type="PANTHER" id="PTHR40661">
    <property type="match status" value="1"/>
</dbReference>
<dbReference type="CDD" id="cd00093">
    <property type="entry name" value="HTH_XRE"/>
    <property type="match status" value="1"/>
</dbReference>
<name>A0A381E3I6_9GAMM</name>
<dbReference type="Proteomes" id="UP000254572">
    <property type="component" value="Unassembled WGS sequence"/>
</dbReference>
<organism evidence="5 6">
    <name type="scientific">Cardiobacterium valvarum</name>
    <dbReference type="NCBI Taxonomy" id="194702"/>
    <lineage>
        <taxon>Bacteria</taxon>
        <taxon>Pseudomonadati</taxon>
        <taxon>Pseudomonadota</taxon>
        <taxon>Gammaproteobacteria</taxon>
        <taxon>Cardiobacteriales</taxon>
        <taxon>Cardiobacteriaceae</taxon>
        <taxon>Cardiobacterium</taxon>
    </lineage>
</organism>
<dbReference type="SUPFAM" id="SSF51306">
    <property type="entry name" value="LexA/Signal peptidase"/>
    <property type="match status" value="1"/>
</dbReference>
<keyword evidence="1" id="KW-0805">Transcription regulation</keyword>
<evidence type="ECO:0000313" key="5">
    <source>
        <dbReference type="EMBL" id="SUX20805.1"/>
    </source>
</evidence>
<sequence length="268" mass="30066">MSIGKRLSEQRRAAGYSKQEMLGDKLGVSFTTISRWEQDQNPIPSDKLVMMGEVGLDVTYILTGKKTATVAAFENTELLEDKEANEVQEHEVAMSPMFALTSSRDKHLPLAEDVAIYAVPDDLVAAPRGKAAPKMDGYVFVPLYDIEASSGDGSLLANEYIVEYIPFALSDLHANYLNPKDLGAARNKGDSMVPTLPPRGRFVFDESKRRVDGDVFFFRYHDEFYIKRLSREGSSIRVISDNKAYPAWVISDPENCQIIGKKVWSEQW</sequence>
<dbReference type="SUPFAM" id="SSF47413">
    <property type="entry name" value="lambda repressor-like DNA-binding domains"/>
    <property type="match status" value="1"/>
</dbReference>
<dbReference type="PANTHER" id="PTHR40661:SF3">
    <property type="entry name" value="FELS-1 PROPHAGE TRANSCRIPTIONAL REGULATOR"/>
    <property type="match status" value="1"/>
</dbReference>
<dbReference type="EMBL" id="UFUW01000001">
    <property type="protein sequence ID" value="SUX20805.1"/>
    <property type="molecule type" value="Genomic_DNA"/>
</dbReference>
<dbReference type="InterPro" id="IPR010982">
    <property type="entry name" value="Lambda_DNA-bd_dom_sf"/>
</dbReference>
<dbReference type="InterPro" id="IPR001387">
    <property type="entry name" value="Cro/C1-type_HTH"/>
</dbReference>
<dbReference type="InterPro" id="IPR039418">
    <property type="entry name" value="LexA-like"/>
</dbReference>